<name>A0ABS0BYX0_9GAMM</name>
<dbReference type="Proteomes" id="UP001193680">
    <property type="component" value="Unassembled WGS sequence"/>
</dbReference>
<keyword evidence="3" id="KW-1185">Reference proteome</keyword>
<dbReference type="RefSeq" id="WP_185979136.1">
    <property type="nucleotide sequence ID" value="NZ_JACBGI020000035.1"/>
</dbReference>
<protein>
    <recommendedName>
        <fullName evidence="4">Transposase</fullName>
    </recommendedName>
</protein>
<sequence length="111" mass="12738">MNPVRAGMVESPDQYAWSSYLINALGKASELCTPHTLYLMLGNSKASRQSSYRGLFQELLEEPLLDEIRQMTNKSLALGSERFKSQIEKLTKRRVHPKARGRQTGWRKIEI</sequence>
<evidence type="ECO:0008006" key="4">
    <source>
        <dbReference type="Google" id="ProtNLM"/>
    </source>
</evidence>
<evidence type="ECO:0000313" key="2">
    <source>
        <dbReference type="EMBL" id="MBF6058992.1"/>
    </source>
</evidence>
<dbReference type="EMBL" id="JACBGI020000035">
    <property type="protein sequence ID" value="MBF6058992.1"/>
    <property type="molecule type" value="Genomic_DNA"/>
</dbReference>
<reference evidence="2 3" key="1">
    <citation type="submission" date="2020-11" db="EMBL/GenBank/DDBJ databases">
        <title>Sulfur oxidizing isolate from Hospital Hole Sinkhole.</title>
        <authorList>
            <person name="Scott K.M."/>
        </authorList>
    </citation>
    <scope>NUCLEOTIDE SEQUENCE [LARGE SCALE GENOMIC DNA]</scope>
    <source>
        <strain evidence="2 3">HH1</strain>
    </source>
</reference>
<feature type="region of interest" description="Disordered" evidence="1">
    <location>
        <begin position="90"/>
        <end position="111"/>
    </location>
</feature>
<organism evidence="2 3">
    <name type="scientific">Thiomicrorhabdus heinhorstiae</name>
    <dbReference type="NCBI Taxonomy" id="2748010"/>
    <lineage>
        <taxon>Bacteria</taxon>
        <taxon>Pseudomonadati</taxon>
        <taxon>Pseudomonadota</taxon>
        <taxon>Gammaproteobacteria</taxon>
        <taxon>Thiotrichales</taxon>
        <taxon>Piscirickettsiaceae</taxon>
        <taxon>Thiomicrorhabdus</taxon>
    </lineage>
</organism>
<accession>A0ABS0BYX0</accession>
<feature type="compositionally biased region" description="Basic residues" evidence="1">
    <location>
        <begin position="91"/>
        <end position="101"/>
    </location>
</feature>
<gene>
    <name evidence="2" type="ORF">H8792_011615</name>
</gene>
<comment type="caution">
    <text evidence="2">The sequence shown here is derived from an EMBL/GenBank/DDBJ whole genome shotgun (WGS) entry which is preliminary data.</text>
</comment>
<evidence type="ECO:0000256" key="1">
    <source>
        <dbReference type="SAM" id="MobiDB-lite"/>
    </source>
</evidence>
<proteinExistence type="predicted"/>
<evidence type="ECO:0000313" key="3">
    <source>
        <dbReference type="Proteomes" id="UP001193680"/>
    </source>
</evidence>